<dbReference type="EMBL" id="JAJUBC010000019">
    <property type="protein sequence ID" value="MDD1794660.1"/>
    <property type="molecule type" value="Genomic_DNA"/>
</dbReference>
<comment type="caution">
    <text evidence="3">The sequence shown here is derived from an EMBL/GenBank/DDBJ whole genome shotgun (WGS) entry which is preliminary data.</text>
</comment>
<protein>
    <submittedName>
        <fullName evidence="3">DUF4399 domain-containing protein</fullName>
    </submittedName>
</protein>
<evidence type="ECO:0000256" key="1">
    <source>
        <dbReference type="SAM" id="SignalP"/>
    </source>
</evidence>
<feature type="signal peptide" evidence="1">
    <location>
        <begin position="1"/>
        <end position="23"/>
    </location>
</feature>
<feature type="chain" id="PRO_5045093374" evidence="1">
    <location>
        <begin position="24"/>
        <end position="141"/>
    </location>
</feature>
<organism evidence="3 4">
    <name type="scientific">Enterovibrio gelatinilyticus</name>
    <dbReference type="NCBI Taxonomy" id="2899819"/>
    <lineage>
        <taxon>Bacteria</taxon>
        <taxon>Pseudomonadati</taxon>
        <taxon>Pseudomonadota</taxon>
        <taxon>Gammaproteobacteria</taxon>
        <taxon>Vibrionales</taxon>
        <taxon>Vibrionaceae</taxon>
        <taxon>Enterovibrio</taxon>
    </lineage>
</organism>
<evidence type="ECO:0000313" key="3">
    <source>
        <dbReference type="EMBL" id="MDD1794660.1"/>
    </source>
</evidence>
<accession>A0ABT5R314</accession>
<dbReference type="RefSeq" id="WP_274165484.1">
    <property type="nucleotide sequence ID" value="NZ_JAJUBC010000019.1"/>
</dbReference>
<keyword evidence="4" id="KW-1185">Reference proteome</keyword>
<evidence type="ECO:0000313" key="4">
    <source>
        <dbReference type="Proteomes" id="UP001149400"/>
    </source>
</evidence>
<proteinExistence type="predicted"/>
<keyword evidence="1" id="KW-0732">Signal</keyword>
<dbReference type="Proteomes" id="UP001149400">
    <property type="component" value="Unassembled WGS sequence"/>
</dbReference>
<sequence length="141" mass="15211">MKYTILSAFLLVTATLLPSSLLAATPSAADAEVYFVTPKDGETVPETFKVVFGLKGMDVSPAGNNQPNSGHHHLLIDVDSLADFSLPLPANDNVRHFGGGQTETMMTLPKGKHTLQLLLGDYLHIPHHKPVISEKITITVQ</sequence>
<evidence type="ECO:0000259" key="2">
    <source>
        <dbReference type="Pfam" id="PF14347"/>
    </source>
</evidence>
<gene>
    <name evidence="3" type="ORF">LRP50_16115</name>
</gene>
<name>A0ABT5R314_9GAMM</name>
<feature type="domain" description="DUF4399" evidence="2">
    <location>
        <begin position="50"/>
        <end position="141"/>
    </location>
</feature>
<dbReference type="Pfam" id="PF14347">
    <property type="entry name" value="DUF4399"/>
    <property type="match status" value="1"/>
</dbReference>
<reference evidence="3" key="1">
    <citation type="submission" date="2021-12" db="EMBL/GenBank/DDBJ databases">
        <title>Enterovibrio ZSDZ35 sp. nov. and Enterovibrio ZSDZ42 sp. nov., isolated from coastal seawater in Qingdao.</title>
        <authorList>
            <person name="Zhang P."/>
        </authorList>
    </citation>
    <scope>NUCLEOTIDE SEQUENCE</scope>
    <source>
        <strain evidence="3">ZSDZ42</strain>
    </source>
</reference>
<dbReference type="InterPro" id="IPR025512">
    <property type="entry name" value="DUF4399"/>
</dbReference>